<reference evidence="1" key="2">
    <citation type="submission" date="2015-10" db="EMBL/GenBank/DDBJ databases">
        <authorList>
            <person name="Gilbert D.G."/>
        </authorList>
    </citation>
    <scope>NUCLEOTIDE SEQUENCE</scope>
    <source>
        <strain evidence="1">GO-13</strain>
    </source>
</reference>
<protein>
    <recommendedName>
        <fullName evidence="5">DUF3139 domain-containing protein</fullName>
    </recommendedName>
</protein>
<gene>
    <name evidence="1" type="ORF">AB447_203980</name>
    <name evidence="2" type="ORF">P8828_24510</name>
</gene>
<dbReference type="Proteomes" id="UP001341297">
    <property type="component" value="Unassembled WGS sequence"/>
</dbReference>
<proteinExistence type="predicted"/>
<reference evidence="2 4" key="3">
    <citation type="submission" date="2023-03" db="EMBL/GenBank/DDBJ databases">
        <title>Agriculturally important microbes genome sequencing.</title>
        <authorList>
            <person name="Dunlap C."/>
        </authorList>
    </citation>
    <scope>NUCLEOTIDE SEQUENCE [LARGE SCALE GENOMIC DNA]</scope>
    <source>
        <strain evidence="2 4">CBP-3203</strain>
    </source>
</reference>
<dbReference type="EMBL" id="LECW02000023">
    <property type="protein sequence ID" value="KRT93102.1"/>
    <property type="molecule type" value="Genomic_DNA"/>
</dbReference>
<dbReference type="RefSeq" id="WP_048353758.1">
    <property type="nucleotide sequence ID" value="NZ_JARRTL010000047.1"/>
</dbReference>
<evidence type="ECO:0000313" key="1">
    <source>
        <dbReference type="EMBL" id="KRT93102.1"/>
    </source>
</evidence>
<keyword evidence="4" id="KW-1185">Reference proteome</keyword>
<comment type="caution">
    <text evidence="1">The sequence shown here is derived from an EMBL/GenBank/DDBJ whole genome shotgun (WGS) entry which is preliminary data.</text>
</comment>
<dbReference type="Proteomes" id="UP000036168">
    <property type="component" value="Unassembled WGS sequence"/>
</dbReference>
<reference evidence="1 3" key="1">
    <citation type="journal article" date="2015" name="Int. J. Syst. Evol. Microbiol.">
        <title>Bacillus glycinifermentans sp. nov., isolated from fermented soybean paste.</title>
        <authorList>
            <person name="Kim S.J."/>
            <person name="Dunlap C.A."/>
            <person name="Kwon S.W."/>
            <person name="Rooney A.P."/>
        </authorList>
    </citation>
    <scope>NUCLEOTIDE SEQUENCE [LARGE SCALE GENOMIC DNA]</scope>
    <source>
        <strain evidence="1 3">GO-13</strain>
    </source>
</reference>
<dbReference type="AlphaFoldDB" id="A0A0T6BNF6"/>
<accession>A0A0T6BNF6</accession>
<evidence type="ECO:0000313" key="3">
    <source>
        <dbReference type="Proteomes" id="UP000036168"/>
    </source>
</evidence>
<sequence>MKKICKIVIFIIMLGLSLKGLYSFYQDFFYGNPEKIKQSEEIMRDYLYKEKGYDREDIENIYGFYNYTQAKGKKYAGTVIMNDKKHTMYDYEVHNGKIFELDDIPKKRD</sequence>
<name>A0A0T6BNF6_9BACI</name>
<evidence type="ECO:0000313" key="4">
    <source>
        <dbReference type="Proteomes" id="UP001341297"/>
    </source>
</evidence>
<organism evidence="1 3">
    <name type="scientific">Bacillus glycinifermentans</name>
    <dbReference type="NCBI Taxonomy" id="1664069"/>
    <lineage>
        <taxon>Bacteria</taxon>
        <taxon>Bacillati</taxon>
        <taxon>Bacillota</taxon>
        <taxon>Bacilli</taxon>
        <taxon>Bacillales</taxon>
        <taxon>Bacillaceae</taxon>
        <taxon>Bacillus</taxon>
    </lineage>
</organism>
<dbReference type="OrthoDB" id="9960246at2"/>
<evidence type="ECO:0000313" key="2">
    <source>
        <dbReference type="EMBL" id="MEC0487913.1"/>
    </source>
</evidence>
<dbReference type="EMBL" id="JARRTL010000047">
    <property type="protein sequence ID" value="MEC0487913.1"/>
    <property type="molecule type" value="Genomic_DNA"/>
</dbReference>
<evidence type="ECO:0008006" key="5">
    <source>
        <dbReference type="Google" id="ProtNLM"/>
    </source>
</evidence>